<dbReference type="EMBL" id="CP088295">
    <property type="protein sequence ID" value="UUY04092.1"/>
    <property type="molecule type" value="Genomic_DNA"/>
</dbReference>
<keyword evidence="2" id="KW-0489">Methyltransferase</keyword>
<keyword evidence="2" id="KW-0808">Transferase</keyword>
<proteinExistence type="predicted"/>
<sequence>MRLWPTRRPVLTDRFPPPEVPFTEAYGATHVAFLQAMLADEERLGILRGGKRLPRGYGVALDERVVEFPWLLAQQPRGRVLDAGSVLNHPHVLDAFLPVIDTLTIATLVTEPHTFPERGVTYVESDLRTMPFDDDAFDTVICASTVEHIGMDNTMYGSDEPRADDPPAEQRRAIAELLRVTAPGGRVFLTVPFGLREDHGWFRQLNHEDLVDLLSEVPPDRRTVEIFGYDAKGWQRRRAGEVAGHAYRDVHADPRPVADRAAAARAVACITISA</sequence>
<dbReference type="Pfam" id="PF08241">
    <property type="entry name" value="Methyltransf_11"/>
    <property type="match status" value="1"/>
</dbReference>
<feature type="domain" description="Methyltransferase type 11" evidence="1">
    <location>
        <begin position="117"/>
        <end position="188"/>
    </location>
</feature>
<dbReference type="InterPro" id="IPR013216">
    <property type="entry name" value="Methyltransf_11"/>
</dbReference>
<organism evidence="2 3">
    <name type="scientific">Svornostia abyssi</name>
    <dbReference type="NCBI Taxonomy" id="2898438"/>
    <lineage>
        <taxon>Bacteria</taxon>
        <taxon>Bacillati</taxon>
        <taxon>Actinomycetota</taxon>
        <taxon>Thermoleophilia</taxon>
        <taxon>Solirubrobacterales</taxon>
        <taxon>Baekduiaceae</taxon>
        <taxon>Svornostia</taxon>
    </lineage>
</organism>
<evidence type="ECO:0000313" key="3">
    <source>
        <dbReference type="Proteomes" id="UP001058860"/>
    </source>
</evidence>
<name>A0ABY5PHP8_9ACTN</name>
<gene>
    <name evidence="2" type="ORF">LRS13_00760</name>
</gene>
<dbReference type="SUPFAM" id="SSF53335">
    <property type="entry name" value="S-adenosyl-L-methionine-dependent methyltransferases"/>
    <property type="match status" value="1"/>
</dbReference>
<dbReference type="CDD" id="cd02440">
    <property type="entry name" value="AdoMet_MTases"/>
    <property type="match status" value="1"/>
</dbReference>
<dbReference type="GO" id="GO:0008168">
    <property type="term" value="F:methyltransferase activity"/>
    <property type="evidence" value="ECO:0007669"/>
    <property type="project" value="UniProtKB-KW"/>
</dbReference>
<protein>
    <submittedName>
        <fullName evidence="2">Class I SAM-dependent methyltransferase</fullName>
    </submittedName>
</protein>
<dbReference type="GO" id="GO:0032259">
    <property type="term" value="P:methylation"/>
    <property type="evidence" value="ECO:0007669"/>
    <property type="project" value="UniProtKB-KW"/>
</dbReference>
<dbReference type="Proteomes" id="UP001058860">
    <property type="component" value="Chromosome"/>
</dbReference>
<dbReference type="RefSeq" id="WP_353864585.1">
    <property type="nucleotide sequence ID" value="NZ_CP088295.1"/>
</dbReference>
<accession>A0ABY5PHP8</accession>
<reference evidence="3" key="1">
    <citation type="submission" date="2021-11" db="EMBL/GenBank/DDBJ databases">
        <title>Cultivation dependent microbiological survey of springs from the worlds oldest radium mine currently devoted to the extraction of radon-saturated water.</title>
        <authorList>
            <person name="Kapinusova G."/>
            <person name="Smrhova T."/>
            <person name="Strejcek M."/>
            <person name="Suman J."/>
            <person name="Jani K."/>
            <person name="Pajer P."/>
            <person name="Uhlik O."/>
        </authorList>
    </citation>
    <scope>NUCLEOTIDE SEQUENCE [LARGE SCALE GENOMIC DNA]</scope>
    <source>
        <strain evidence="3">J379</strain>
    </source>
</reference>
<evidence type="ECO:0000313" key="2">
    <source>
        <dbReference type="EMBL" id="UUY04092.1"/>
    </source>
</evidence>
<evidence type="ECO:0000259" key="1">
    <source>
        <dbReference type="Pfam" id="PF08241"/>
    </source>
</evidence>
<keyword evidence="3" id="KW-1185">Reference proteome</keyword>
<dbReference type="Gene3D" id="3.40.50.150">
    <property type="entry name" value="Vaccinia Virus protein VP39"/>
    <property type="match status" value="1"/>
</dbReference>
<dbReference type="InterPro" id="IPR029063">
    <property type="entry name" value="SAM-dependent_MTases_sf"/>
</dbReference>